<feature type="transmembrane region" description="Helical" evidence="2">
    <location>
        <begin position="154"/>
        <end position="175"/>
    </location>
</feature>
<feature type="compositionally biased region" description="Low complexity" evidence="1">
    <location>
        <begin position="42"/>
        <end position="57"/>
    </location>
</feature>
<keyword evidence="4" id="KW-1185">Reference proteome</keyword>
<evidence type="ECO:0000313" key="3">
    <source>
        <dbReference type="EMBL" id="MBP2381897.1"/>
    </source>
</evidence>
<dbReference type="EMBL" id="JAGIOD010000001">
    <property type="protein sequence ID" value="MBP2381897.1"/>
    <property type="molecule type" value="Genomic_DNA"/>
</dbReference>
<keyword evidence="2" id="KW-0472">Membrane</keyword>
<reference evidence="3 4" key="1">
    <citation type="submission" date="2021-03" db="EMBL/GenBank/DDBJ databases">
        <title>Sequencing the genomes of 1000 actinobacteria strains.</title>
        <authorList>
            <person name="Klenk H.-P."/>
        </authorList>
    </citation>
    <scope>NUCLEOTIDE SEQUENCE [LARGE SCALE GENOMIC DNA]</scope>
    <source>
        <strain evidence="3 4">DSM 14566</strain>
    </source>
</reference>
<proteinExistence type="predicted"/>
<dbReference type="RefSeq" id="WP_209901415.1">
    <property type="nucleotide sequence ID" value="NZ_BAAAJW010000010.1"/>
</dbReference>
<dbReference type="PANTHER" id="PTHR41282">
    <property type="entry name" value="CONSERVED TRANSMEMBRANE PROTEIN-RELATED"/>
    <property type="match status" value="1"/>
</dbReference>
<comment type="caution">
    <text evidence="3">The sequence shown here is derived from an EMBL/GenBank/DDBJ whole genome shotgun (WGS) entry which is preliminary data.</text>
</comment>
<gene>
    <name evidence="3" type="ORF">JOF43_001854</name>
</gene>
<organism evidence="3 4">
    <name type="scientific">Brachybacterium sacelli</name>
    <dbReference type="NCBI Taxonomy" id="173364"/>
    <lineage>
        <taxon>Bacteria</taxon>
        <taxon>Bacillati</taxon>
        <taxon>Actinomycetota</taxon>
        <taxon>Actinomycetes</taxon>
        <taxon>Micrococcales</taxon>
        <taxon>Dermabacteraceae</taxon>
        <taxon>Brachybacterium</taxon>
    </lineage>
</organism>
<evidence type="ECO:0000256" key="2">
    <source>
        <dbReference type="SAM" id="Phobius"/>
    </source>
</evidence>
<dbReference type="Pfam" id="PF12811">
    <property type="entry name" value="BaxI_1"/>
    <property type="match status" value="1"/>
</dbReference>
<protein>
    <submittedName>
        <fullName evidence="3">YccA/Bax inhibitor family protein</fullName>
    </submittedName>
</protein>
<feature type="compositionally biased region" description="Polar residues" evidence="1">
    <location>
        <begin position="24"/>
        <end position="41"/>
    </location>
</feature>
<feature type="region of interest" description="Disordered" evidence="1">
    <location>
        <begin position="21"/>
        <end position="63"/>
    </location>
</feature>
<sequence>MARHNIVFGRDQAVQGRNYHAPQFGQSQDGPPPGTQWSSDFGQPAAGRQAAGQQTLGQQGGDPLEAMYARPAATGHDTGRMSMRDALNAITATLGTIVVVGFAVGVTPAALGLVAGEQGLALGMVVTMAALVIGLVGGLVTALVNIFKKKPSPILVLAYAAFEGLLLGGLSAMLGQQFPGIGLQAVVGTLAVAGAVLVMFRLGVLRTSPVLNKIFMVAMVAYLLFGIVNIGYVFLTGGSLRDGVVGLIIGGLAVVMASYSLVMDFEDVQRAADSGMPRVYAWRCAFGLAVTMVWLYVEILRILAILRGD</sequence>
<dbReference type="InterPro" id="IPR010539">
    <property type="entry name" value="BaxI_1-like"/>
</dbReference>
<name>A0ABS4X0B3_9MICO</name>
<dbReference type="Proteomes" id="UP001519290">
    <property type="component" value="Unassembled WGS sequence"/>
</dbReference>
<feature type="transmembrane region" description="Helical" evidence="2">
    <location>
        <begin position="181"/>
        <end position="202"/>
    </location>
</feature>
<dbReference type="PANTHER" id="PTHR41282:SF1">
    <property type="entry name" value="CONSERVED TRANSMEMBRANE PROTEIN-RELATED"/>
    <property type="match status" value="1"/>
</dbReference>
<feature type="transmembrane region" description="Helical" evidence="2">
    <location>
        <begin position="243"/>
        <end position="263"/>
    </location>
</feature>
<feature type="transmembrane region" description="Helical" evidence="2">
    <location>
        <begin position="120"/>
        <end position="147"/>
    </location>
</feature>
<feature type="transmembrane region" description="Helical" evidence="2">
    <location>
        <begin position="214"/>
        <end position="237"/>
    </location>
</feature>
<feature type="transmembrane region" description="Helical" evidence="2">
    <location>
        <begin position="284"/>
        <end position="306"/>
    </location>
</feature>
<keyword evidence="2" id="KW-0812">Transmembrane</keyword>
<accession>A0ABS4X0B3</accession>
<keyword evidence="2" id="KW-1133">Transmembrane helix</keyword>
<evidence type="ECO:0000256" key="1">
    <source>
        <dbReference type="SAM" id="MobiDB-lite"/>
    </source>
</evidence>
<evidence type="ECO:0000313" key="4">
    <source>
        <dbReference type="Proteomes" id="UP001519290"/>
    </source>
</evidence>
<feature type="transmembrane region" description="Helical" evidence="2">
    <location>
        <begin position="89"/>
        <end position="114"/>
    </location>
</feature>